<keyword evidence="5" id="KW-0378">Hydrolase</keyword>
<dbReference type="PANTHER" id="PTHR48094:SF11">
    <property type="entry name" value="GLUTATHIONE-INDEPENDENT GLYOXALASE HSP31-RELATED"/>
    <property type="match status" value="1"/>
</dbReference>
<evidence type="ECO:0000256" key="2">
    <source>
        <dbReference type="ARBA" id="ARBA00023239"/>
    </source>
</evidence>
<comment type="similarity">
    <text evidence="3">Belongs to the peptidase C56 family. HSP31-like subfamily.</text>
</comment>
<dbReference type="PANTHER" id="PTHR48094">
    <property type="entry name" value="PROTEIN/NUCLEIC ACID DEGLYCASE DJ-1-RELATED"/>
    <property type="match status" value="1"/>
</dbReference>
<dbReference type="Proteomes" id="UP000192360">
    <property type="component" value="Unassembled WGS sequence"/>
</dbReference>
<evidence type="ECO:0000313" key="6">
    <source>
        <dbReference type="Proteomes" id="UP000192360"/>
    </source>
</evidence>
<accession>A0A1W2APH7</accession>
<dbReference type="GO" id="GO:0006508">
    <property type="term" value="P:proteolysis"/>
    <property type="evidence" value="ECO:0007669"/>
    <property type="project" value="UniProtKB-KW"/>
</dbReference>
<dbReference type="OrthoDB" id="9792284at2"/>
<dbReference type="Gene3D" id="3.40.50.880">
    <property type="match status" value="1"/>
</dbReference>
<keyword evidence="1" id="KW-0346">Stress response</keyword>
<dbReference type="AlphaFoldDB" id="A0A1W2APH7"/>
<dbReference type="InterPro" id="IPR029062">
    <property type="entry name" value="Class_I_gatase-like"/>
</dbReference>
<sequence length="266" mass="30080">MKSIILMITFTIITNVTLCAQSKKILFILSTADTLELNKGQKLRQTGVFLNEFYLAYRSVLKNGYAVDIATPNGIIVSIDEESINDKYWKNNLDIKVEAIKYIKTDSGFNNPITLEKAIENHNNYIGMIIPGGQGLMIDLMDSRNIPILLKQFAANNKPTGLICHAPSLLLTIPVAENPYLGYKVNAVSTMEEIVIEKFIMKGKPKIRKIAKRLRKLGLKYRSGLPKSNFAIKDRNLITSQNPFSSKKFNTLFLAALREYLEFEKK</sequence>
<dbReference type="SUPFAM" id="SSF52317">
    <property type="entry name" value="Class I glutamine amidotransferase-like"/>
    <property type="match status" value="1"/>
</dbReference>
<evidence type="ECO:0000256" key="1">
    <source>
        <dbReference type="ARBA" id="ARBA00023016"/>
    </source>
</evidence>
<name>A0A1W2APH7_9FLAO</name>
<keyword evidence="2" id="KW-0456">Lyase</keyword>
<protein>
    <submittedName>
        <fullName evidence="5">Putative intracellular protease/amidase</fullName>
    </submittedName>
</protein>
<organism evidence="5 6">
    <name type="scientific">Cellulophaga tyrosinoxydans</name>
    <dbReference type="NCBI Taxonomy" id="504486"/>
    <lineage>
        <taxon>Bacteria</taxon>
        <taxon>Pseudomonadati</taxon>
        <taxon>Bacteroidota</taxon>
        <taxon>Flavobacteriia</taxon>
        <taxon>Flavobacteriales</taxon>
        <taxon>Flavobacteriaceae</taxon>
        <taxon>Cellulophaga</taxon>
    </lineage>
</organism>
<reference evidence="5 6" key="1">
    <citation type="submission" date="2017-04" db="EMBL/GenBank/DDBJ databases">
        <authorList>
            <person name="Afonso C.L."/>
            <person name="Miller P.J."/>
            <person name="Scott M.A."/>
            <person name="Spackman E."/>
            <person name="Goraichik I."/>
            <person name="Dimitrov K.M."/>
            <person name="Suarez D.L."/>
            <person name="Swayne D.E."/>
        </authorList>
    </citation>
    <scope>NUCLEOTIDE SEQUENCE [LARGE SCALE GENOMIC DNA]</scope>
    <source>
        <strain evidence="5 6">DSM 21164</strain>
    </source>
</reference>
<keyword evidence="6" id="KW-1185">Reference proteome</keyword>
<evidence type="ECO:0000256" key="3">
    <source>
        <dbReference type="ARBA" id="ARBA00038493"/>
    </source>
</evidence>
<dbReference type="Pfam" id="PF01965">
    <property type="entry name" value="DJ-1_PfpI"/>
    <property type="match status" value="1"/>
</dbReference>
<dbReference type="GO" id="GO:0019172">
    <property type="term" value="F:glyoxalase III activity"/>
    <property type="evidence" value="ECO:0007669"/>
    <property type="project" value="TreeGrafter"/>
</dbReference>
<dbReference type="RefSeq" id="WP_084061453.1">
    <property type="nucleotide sequence ID" value="NZ_FWXO01000003.1"/>
</dbReference>
<keyword evidence="5" id="KW-0645">Protease</keyword>
<dbReference type="GO" id="GO:0008233">
    <property type="term" value="F:peptidase activity"/>
    <property type="evidence" value="ECO:0007669"/>
    <property type="project" value="UniProtKB-KW"/>
</dbReference>
<dbReference type="EMBL" id="FWXO01000003">
    <property type="protein sequence ID" value="SMC62595.1"/>
    <property type="molecule type" value="Genomic_DNA"/>
</dbReference>
<dbReference type="InterPro" id="IPR002818">
    <property type="entry name" value="DJ-1/PfpI"/>
</dbReference>
<feature type="domain" description="DJ-1/PfpI" evidence="4">
    <location>
        <begin position="101"/>
        <end position="254"/>
    </location>
</feature>
<proteinExistence type="inferred from homology"/>
<evidence type="ECO:0000313" key="5">
    <source>
        <dbReference type="EMBL" id="SMC62595.1"/>
    </source>
</evidence>
<gene>
    <name evidence="5" type="ORF">SAMN05660703_2115</name>
</gene>
<evidence type="ECO:0000259" key="4">
    <source>
        <dbReference type="Pfam" id="PF01965"/>
    </source>
</evidence>
<dbReference type="STRING" id="504486.SAMN05660703_2115"/>
<dbReference type="GO" id="GO:0005737">
    <property type="term" value="C:cytoplasm"/>
    <property type="evidence" value="ECO:0007669"/>
    <property type="project" value="TreeGrafter"/>
</dbReference>
<dbReference type="InterPro" id="IPR050325">
    <property type="entry name" value="Prot/Nucl_acid_deglycase"/>
</dbReference>
<dbReference type="GO" id="GO:0019243">
    <property type="term" value="P:methylglyoxal catabolic process to D-lactate via S-lactoyl-glutathione"/>
    <property type="evidence" value="ECO:0007669"/>
    <property type="project" value="TreeGrafter"/>
</dbReference>